<dbReference type="GO" id="GO:0008408">
    <property type="term" value="F:3'-5' exonuclease activity"/>
    <property type="evidence" value="ECO:0007669"/>
    <property type="project" value="InterPro"/>
</dbReference>
<evidence type="ECO:0000256" key="4">
    <source>
        <dbReference type="ARBA" id="ARBA00022722"/>
    </source>
</evidence>
<keyword evidence="12" id="KW-1185">Reference proteome</keyword>
<keyword evidence="7" id="KW-0539">Nucleus</keyword>
<feature type="domain" description="Exonuclease" evidence="10">
    <location>
        <begin position="175"/>
        <end position="336"/>
    </location>
</feature>
<evidence type="ECO:0000256" key="5">
    <source>
        <dbReference type="ARBA" id="ARBA00022801"/>
    </source>
</evidence>
<name>A0AAV1LCA4_9NEOP</name>
<reference evidence="11 12" key="1">
    <citation type="submission" date="2023-11" db="EMBL/GenBank/DDBJ databases">
        <authorList>
            <person name="Hedman E."/>
            <person name="Englund M."/>
            <person name="Stromberg M."/>
            <person name="Nyberg Akerstrom W."/>
            <person name="Nylinder S."/>
            <person name="Jareborg N."/>
            <person name="Kallberg Y."/>
            <person name="Kronander E."/>
        </authorList>
    </citation>
    <scope>NUCLEOTIDE SEQUENCE [LARGE SCALE GENOMIC DNA]</scope>
</reference>
<dbReference type="SMART" id="SM00479">
    <property type="entry name" value="EXOIII"/>
    <property type="match status" value="1"/>
</dbReference>
<dbReference type="GO" id="GO:0006364">
    <property type="term" value="P:rRNA processing"/>
    <property type="evidence" value="ECO:0007669"/>
    <property type="project" value="InterPro"/>
</dbReference>
<evidence type="ECO:0000256" key="7">
    <source>
        <dbReference type="ARBA" id="ARBA00023242"/>
    </source>
</evidence>
<dbReference type="FunFam" id="3.30.420.10:FF:000007">
    <property type="entry name" value="Interferon-stimulated exonuclease gene 20"/>
    <property type="match status" value="1"/>
</dbReference>
<dbReference type="GO" id="GO:0005634">
    <property type="term" value="C:nucleus"/>
    <property type="evidence" value="ECO:0007669"/>
    <property type="project" value="UniProtKB-SubCell"/>
</dbReference>
<sequence>MSNVSFKHVCYFLLIVVEFLFKVIYSAVYCGIYVLKLLLYHLFGVNMIENTKKRKRNPNAQTEETVVQRGMIDANWQKFLANSLIMDKNNEKPVHKDQNQQYTGTFRRARKKKANNPTTSNSVHTNLETLQINNIPSKLDNSVAMSVTGRKKNETISNSEIKGPYNKEKKGSLTKFIAMDCEMVGIGYDGGDHMLARVSLVNKFGDCIYDKFVKAREEVKDYRTDISGIRKEDLINGEDFTVVQKEVAEILRGRILIGHSLKNDLSVLFLSHPKRNIRDTSKYKPFRKITKGSTPSLKRLAKEILGIDIQHGEHSSVEDAKAAMQLYCTVAKTWERMMSEKRGYNKKTVDE</sequence>
<comment type="similarity">
    <text evidence="2">Belongs to the REXO4 family.</text>
</comment>
<keyword evidence="9" id="KW-1133">Transmembrane helix</keyword>
<dbReference type="CDD" id="cd06144">
    <property type="entry name" value="REX4_like"/>
    <property type="match status" value="1"/>
</dbReference>
<dbReference type="PANTHER" id="PTHR12801">
    <property type="entry name" value="RNA EXONUCLEASE REXO1 / RECO3 FAMILY MEMBER-RELATED"/>
    <property type="match status" value="1"/>
</dbReference>
<dbReference type="Pfam" id="PF00929">
    <property type="entry name" value="RNase_T"/>
    <property type="match status" value="1"/>
</dbReference>
<keyword evidence="9" id="KW-0812">Transmembrane</keyword>
<feature type="transmembrane region" description="Helical" evidence="9">
    <location>
        <begin position="9"/>
        <end position="25"/>
    </location>
</feature>
<dbReference type="EMBL" id="CAVLGL010000087">
    <property type="protein sequence ID" value="CAK1592664.1"/>
    <property type="molecule type" value="Genomic_DNA"/>
</dbReference>
<accession>A0AAV1LCA4</accession>
<dbReference type="Proteomes" id="UP001314205">
    <property type="component" value="Unassembled WGS sequence"/>
</dbReference>
<keyword evidence="6" id="KW-0269">Exonuclease</keyword>
<feature type="region of interest" description="Disordered" evidence="8">
    <location>
        <begin position="94"/>
        <end position="122"/>
    </location>
</feature>
<evidence type="ECO:0000256" key="3">
    <source>
        <dbReference type="ARBA" id="ARBA00016937"/>
    </source>
</evidence>
<evidence type="ECO:0000256" key="6">
    <source>
        <dbReference type="ARBA" id="ARBA00022839"/>
    </source>
</evidence>
<protein>
    <recommendedName>
        <fullName evidence="3">RNA exonuclease 4</fullName>
    </recommendedName>
</protein>
<dbReference type="SUPFAM" id="SSF53098">
    <property type="entry name" value="Ribonuclease H-like"/>
    <property type="match status" value="1"/>
</dbReference>
<evidence type="ECO:0000256" key="8">
    <source>
        <dbReference type="SAM" id="MobiDB-lite"/>
    </source>
</evidence>
<dbReference type="InterPro" id="IPR047021">
    <property type="entry name" value="REXO1/3/4-like"/>
</dbReference>
<comment type="subcellular location">
    <subcellularLocation>
        <location evidence="1">Nucleus</location>
    </subcellularLocation>
</comment>
<evidence type="ECO:0000259" key="10">
    <source>
        <dbReference type="SMART" id="SM00479"/>
    </source>
</evidence>
<evidence type="ECO:0000256" key="1">
    <source>
        <dbReference type="ARBA" id="ARBA00004123"/>
    </source>
</evidence>
<dbReference type="InterPro" id="IPR037431">
    <property type="entry name" value="REX4_DEDDh_dom"/>
</dbReference>
<comment type="caution">
    <text evidence="11">The sequence shown here is derived from an EMBL/GenBank/DDBJ whole genome shotgun (WGS) entry which is preliminary data.</text>
</comment>
<proteinExistence type="inferred from homology"/>
<dbReference type="AlphaFoldDB" id="A0AAV1LCA4"/>
<dbReference type="InterPro" id="IPR012337">
    <property type="entry name" value="RNaseH-like_sf"/>
</dbReference>
<dbReference type="GO" id="GO:0003676">
    <property type="term" value="F:nucleic acid binding"/>
    <property type="evidence" value="ECO:0007669"/>
    <property type="project" value="InterPro"/>
</dbReference>
<dbReference type="InterPro" id="IPR013520">
    <property type="entry name" value="Ribonucl_H"/>
</dbReference>
<dbReference type="InterPro" id="IPR036397">
    <property type="entry name" value="RNaseH_sf"/>
</dbReference>
<keyword evidence="9" id="KW-0472">Membrane</keyword>
<dbReference type="PANTHER" id="PTHR12801:SF158">
    <property type="entry name" value="RNA EXONUCLEASE 4"/>
    <property type="match status" value="1"/>
</dbReference>
<evidence type="ECO:0000313" key="12">
    <source>
        <dbReference type="Proteomes" id="UP001314205"/>
    </source>
</evidence>
<evidence type="ECO:0000256" key="9">
    <source>
        <dbReference type="SAM" id="Phobius"/>
    </source>
</evidence>
<gene>
    <name evidence="11" type="ORF">PARMNEM_LOCUS12573</name>
</gene>
<dbReference type="Gene3D" id="3.30.420.10">
    <property type="entry name" value="Ribonuclease H-like superfamily/Ribonuclease H"/>
    <property type="match status" value="1"/>
</dbReference>
<evidence type="ECO:0000313" key="11">
    <source>
        <dbReference type="EMBL" id="CAK1592664.1"/>
    </source>
</evidence>
<keyword evidence="5" id="KW-0378">Hydrolase</keyword>
<organism evidence="11 12">
    <name type="scientific">Parnassius mnemosyne</name>
    <name type="common">clouded apollo</name>
    <dbReference type="NCBI Taxonomy" id="213953"/>
    <lineage>
        <taxon>Eukaryota</taxon>
        <taxon>Metazoa</taxon>
        <taxon>Ecdysozoa</taxon>
        <taxon>Arthropoda</taxon>
        <taxon>Hexapoda</taxon>
        <taxon>Insecta</taxon>
        <taxon>Pterygota</taxon>
        <taxon>Neoptera</taxon>
        <taxon>Endopterygota</taxon>
        <taxon>Lepidoptera</taxon>
        <taxon>Glossata</taxon>
        <taxon>Ditrysia</taxon>
        <taxon>Papilionoidea</taxon>
        <taxon>Papilionidae</taxon>
        <taxon>Parnassiinae</taxon>
        <taxon>Parnassini</taxon>
        <taxon>Parnassius</taxon>
        <taxon>Driopa</taxon>
    </lineage>
</organism>
<evidence type="ECO:0000256" key="2">
    <source>
        <dbReference type="ARBA" id="ARBA00010489"/>
    </source>
</evidence>
<keyword evidence="4" id="KW-0540">Nuclease</keyword>